<proteinExistence type="predicted"/>
<protein>
    <submittedName>
        <fullName evidence="2">Uncharacterized protein</fullName>
    </submittedName>
</protein>
<organism evidence="2 3">
    <name type="scientific">Oryza sativa subsp. japonica</name>
    <name type="common">Rice</name>
    <dbReference type="NCBI Taxonomy" id="39947"/>
    <lineage>
        <taxon>Eukaryota</taxon>
        <taxon>Viridiplantae</taxon>
        <taxon>Streptophyta</taxon>
        <taxon>Embryophyta</taxon>
        <taxon>Tracheophyta</taxon>
        <taxon>Spermatophyta</taxon>
        <taxon>Magnoliopsida</taxon>
        <taxon>Liliopsida</taxon>
        <taxon>Poales</taxon>
        <taxon>Poaceae</taxon>
        <taxon>BOP clade</taxon>
        <taxon>Oryzoideae</taxon>
        <taxon>Oryzeae</taxon>
        <taxon>Oryzinae</taxon>
        <taxon>Oryza</taxon>
        <taxon>Oryza sativa</taxon>
    </lineage>
</organism>
<sequence length="144" mass="15215">MALGFPERERRLSGRRKKTTAGLARGPHAGRAASARVRRACTREGGAARAGGGLGLAAGPGREEGEAARGREGGGGSGPGGGGEAREREGKEREERETSGWAWPKGGRGFIFKFFFLINFDNCFCCLIIISGALKIQVKFEGSF</sequence>
<feature type="compositionally biased region" description="Gly residues" evidence="1">
    <location>
        <begin position="48"/>
        <end position="58"/>
    </location>
</feature>
<reference evidence="3" key="2">
    <citation type="journal article" date="2008" name="Nucleic Acids Res.">
        <title>The rice annotation project database (RAP-DB): 2008 update.</title>
        <authorList>
            <consortium name="The rice annotation project (RAP)"/>
        </authorList>
    </citation>
    <scope>GENOME REANNOTATION</scope>
    <source>
        <strain evidence="3">cv. Nipponbare</strain>
    </source>
</reference>
<name>Q5Z442_ORYSJ</name>
<evidence type="ECO:0000256" key="1">
    <source>
        <dbReference type="SAM" id="MobiDB-lite"/>
    </source>
</evidence>
<feature type="region of interest" description="Disordered" evidence="1">
    <location>
        <begin position="1"/>
        <end position="103"/>
    </location>
</feature>
<feature type="compositionally biased region" description="Basic and acidic residues" evidence="1">
    <location>
        <begin position="1"/>
        <end position="12"/>
    </location>
</feature>
<reference evidence="3" key="1">
    <citation type="journal article" date="2005" name="Nature">
        <title>The map-based sequence of the rice genome.</title>
        <authorList>
            <consortium name="International rice genome sequencing project (IRGSP)"/>
            <person name="Matsumoto T."/>
            <person name="Wu J."/>
            <person name="Kanamori H."/>
            <person name="Katayose Y."/>
            <person name="Fujisawa M."/>
            <person name="Namiki N."/>
            <person name="Mizuno H."/>
            <person name="Yamamoto K."/>
            <person name="Antonio B.A."/>
            <person name="Baba T."/>
            <person name="Sakata K."/>
            <person name="Nagamura Y."/>
            <person name="Aoki H."/>
            <person name="Arikawa K."/>
            <person name="Arita K."/>
            <person name="Bito T."/>
            <person name="Chiden Y."/>
            <person name="Fujitsuka N."/>
            <person name="Fukunaka R."/>
            <person name="Hamada M."/>
            <person name="Harada C."/>
            <person name="Hayashi A."/>
            <person name="Hijishita S."/>
            <person name="Honda M."/>
            <person name="Hosokawa S."/>
            <person name="Ichikawa Y."/>
            <person name="Idonuma A."/>
            <person name="Iijima M."/>
            <person name="Ikeda M."/>
            <person name="Ikeno M."/>
            <person name="Ito K."/>
            <person name="Ito S."/>
            <person name="Ito T."/>
            <person name="Ito Y."/>
            <person name="Ito Y."/>
            <person name="Iwabuchi A."/>
            <person name="Kamiya K."/>
            <person name="Karasawa W."/>
            <person name="Kurita K."/>
            <person name="Katagiri S."/>
            <person name="Kikuta A."/>
            <person name="Kobayashi H."/>
            <person name="Kobayashi N."/>
            <person name="Machita K."/>
            <person name="Maehara T."/>
            <person name="Masukawa M."/>
            <person name="Mizubayashi T."/>
            <person name="Mukai Y."/>
            <person name="Nagasaki H."/>
            <person name="Nagata Y."/>
            <person name="Naito S."/>
            <person name="Nakashima M."/>
            <person name="Nakama Y."/>
            <person name="Nakamichi Y."/>
            <person name="Nakamura M."/>
            <person name="Meguro A."/>
            <person name="Negishi M."/>
            <person name="Ohta I."/>
            <person name="Ohta T."/>
            <person name="Okamoto M."/>
            <person name="Ono N."/>
            <person name="Saji S."/>
            <person name="Sakaguchi M."/>
            <person name="Sakai K."/>
            <person name="Shibata M."/>
            <person name="Shimokawa T."/>
            <person name="Song J."/>
            <person name="Takazaki Y."/>
            <person name="Terasawa K."/>
            <person name="Tsugane M."/>
            <person name="Tsuji K."/>
            <person name="Ueda S."/>
            <person name="Waki K."/>
            <person name="Yamagata H."/>
            <person name="Yamamoto M."/>
            <person name="Yamamoto S."/>
            <person name="Yamane H."/>
            <person name="Yoshiki S."/>
            <person name="Yoshihara R."/>
            <person name="Yukawa K."/>
            <person name="Zhong H."/>
            <person name="Yano M."/>
            <person name="Yuan Q."/>
            <person name="Ouyang S."/>
            <person name="Liu J."/>
            <person name="Jones K.M."/>
            <person name="Gansberger K."/>
            <person name="Moffat K."/>
            <person name="Hill J."/>
            <person name="Bera J."/>
            <person name="Fadrosh D."/>
            <person name="Jin S."/>
            <person name="Johri S."/>
            <person name="Kim M."/>
            <person name="Overton L."/>
            <person name="Reardon M."/>
            <person name="Tsitrin T."/>
            <person name="Vuong H."/>
            <person name="Weaver B."/>
            <person name="Ciecko A."/>
            <person name="Tallon L."/>
            <person name="Jackson J."/>
            <person name="Pai G."/>
            <person name="Aken S.V."/>
            <person name="Utterback T."/>
            <person name="Reidmuller S."/>
            <person name="Feldblyum T."/>
            <person name="Hsiao J."/>
            <person name="Zismann V."/>
            <person name="Iobst S."/>
            <person name="de Vazeille A.R."/>
            <person name="Buell C.R."/>
            <person name="Ying K."/>
            <person name="Li Y."/>
            <person name="Lu T."/>
            <person name="Huang Y."/>
            <person name="Zhao Q."/>
            <person name="Feng Q."/>
            <person name="Zhang L."/>
            <person name="Zhu J."/>
            <person name="Weng Q."/>
            <person name="Mu J."/>
            <person name="Lu Y."/>
            <person name="Fan D."/>
            <person name="Liu Y."/>
            <person name="Guan J."/>
            <person name="Zhang Y."/>
            <person name="Yu S."/>
            <person name="Liu X."/>
            <person name="Zhang Y."/>
            <person name="Hong G."/>
            <person name="Han B."/>
            <person name="Choisne N."/>
            <person name="Demange N."/>
            <person name="Orjeda G."/>
            <person name="Samain S."/>
            <person name="Cattolico L."/>
            <person name="Pelletier E."/>
            <person name="Couloux A."/>
            <person name="Segurens B."/>
            <person name="Wincker P."/>
            <person name="D'Hont A."/>
            <person name="Scarpelli C."/>
            <person name="Weissenbach J."/>
            <person name="Salanoubat M."/>
            <person name="Quetier F."/>
            <person name="Yu Y."/>
            <person name="Kim H.R."/>
            <person name="Rambo T."/>
            <person name="Currie J."/>
            <person name="Collura K."/>
            <person name="Luo M."/>
            <person name="Yang T."/>
            <person name="Ammiraju J.S.S."/>
            <person name="Engler F."/>
            <person name="Soderlund C."/>
            <person name="Wing R.A."/>
            <person name="Palmer L.E."/>
            <person name="de la Bastide M."/>
            <person name="Spiegel L."/>
            <person name="Nascimento L."/>
            <person name="Zutavern T."/>
            <person name="O'Shaughnessy A."/>
            <person name="Dike S."/>
            <person name="Dedhia N."/>
            <person name="Preston R."/>
            <person name="Balija V."/>
            <person name="McCombie W.R."/>
            <person name="Chow T."/>
            <person name="Chen H."/>
            <person name="Chung M."/>
            <person name="Chen C."/>
            <person name="Shaw J."/>
            <person name="Wu H."/>
            <person name="Hsiao K."/>
            <person name="Chao Y."/>
            <person name="Chu M."/>
            <person name="Cheng C."/>
            <person name="Hour A."/>
            <person name="Lee P."/>
            <person name="Lin S."/>
            <person name="Lin Y."/>
            <person name="Liou J."/>
            <person name="Liu S."/>
            <person name="Hsing Y."/>
            <person name="Raghuvanshi S."/>
            <person name="Mohanty A."/>
            <person name="Bharti A.K."/>
            <person name="Gaur A."/>
            <person name="Gupta V."/>
            <person name="Kumar D."/>
            <person name="Ravi V."/>
            <person name="Vij S."/>
            <person name="Kapur A."/>
            <person name="Khurana P."/>
            <person name="Khurana P."/>
            <person name="Khurana J.P."/>
            <person name="Tyagi A.K."/>
            <person name="Gaikwad K."/>
            <person name="Singh A."/>
            <person name="Dalal V."/>
            <person name="Srivastava S."/>
            <person name="Dixit A."/>
            <person name="Pal A.K."/>
            <person name="Ghazi I.A."/>
            <person name="Yadav M."/>
            <person name="Pandit A."/>
            <person name="Bhargava A."/>
            <person name="Sureshbabu K."/>
            <person name="Batra K."/>
            <person name="Sharma T.R."/>
            <person name="Mohapatra T."/>
            <person name="Singh N.K."/>
            <person name="Messing J."/>
            <person name="Nelson A.B."/>
            <person name="Fuks G."/>
            <person name="Kavchok S."/>
            <person name="Keizer G."/>
            <person name="Linton E."/>
            <person name="Llaca V."/>
            <person name="Song R."/>
            <person name="Tanyolac B."/>
            <person name="Young S."/>
            <person name="Ho-Il K."/>
            <person name="Hahn J.H."/>
            <person name="Sangsakoo G."/>
            <person name="Vanavichit A."/>
            <person name="de Mattos Luiz.A.T."/>
            <person name="Zimmer P.D."/>
            <person name="Malone G."/>
            <person name="Dellagostin O."/>
            <person name="de Oliveira A.C."/>
            <person name="Bevan M."/>
            <person name="Bancroft I."/>
            <person name="Minx P."/>
            <person name="Cordum H."/>
            <person name="Wilson R."/>
            <person name="Cheng Z."/>
            <person name="Jin W."/>
            <person name="Jiang J."/>
            <person name="Leong S.A."/>
            <person name="Iwama H."/>
            <person name="Gojobori T."/>
            <person name="Itoh T."/>
            <person name="Niimura Y."/>
            <person name="Fujii Y."/>
            <person name="Habara T."/>
            <person name="Sakai H."/>
            <person name="Sato Y."/>
            <person name="Wilson G."/>
            <person name="Kumar K."/>
            <person name="McCouch S."/>
            <person name="Juretic N."/>
            <person name="Hoen D."/>
            <person name="Wright S."/>
            <person name="Bruskiewich R."/>
            <person name="Bureau T."/>
            <person name="Miyao A."/>
            <person name="Hirochika H."/>
            <person name="Nishikawa T."/>
            <person name="Kadowaki K."/>
            <person name="Sugiura M."/>
            <person name="Burr B."/>
            <person name="Sasaki T."/>
        </authorList>
    </citation>
    <scope>NUCLEOTIDE SEQUENCE [LARGE SCALE GENOMIC DNA]</scope>
    <source>
        <strain evidence="3">cv. Nipponbare</strain>
    </source>
</reference>
<gene>
    <name evidence="2" type="primary">OSJNBa0061G23.35</name>
</gene>
<feature type="compositionally biased region" description="Basic and acidic residues" evidence="1">
    <location>
        <begin position="84"/>
        <end position="98"/>
    </location>
</feature>
<evidence type="ECO:0000313" key="3">
    <source>
        <dbReference type="Proteomes" id="UP000000763"/>
    </source>
</evidence>
<accession>Q5Z442</accession>
<evidence type="ECO:0000313" key="2">
    <source>
        <dbReference type="EMBL" id="BAD62471.1"/>
    </source>
</evidence>
<feature type="compositionally biased region" description="Gly residues" evidence="1">
    <location>
        <begin position="73"/>
        <end position="83"/>
    </location>
</feature>
<dbReference type="AlphaFoldDB" id="Q5Z442"/>
<feature type="compositionally biased region" description="Basic and acidic residues" evidence="1">
    <location>
        <begin position="61"/>
        <end position="72"/>
    </location>
</feature>
<dbReference type="Proteomes" id="UP000000763">
    <property type="component" value="Chromosome 6"/>
</dbReference>
<dbReference type="EMBL" id="AP006553">
    <property type="protein sequence ID" value="BAD62471.1"/>
    <property type="molecule type" value="Genomic_DNA"/>
</dbReference>